<dbReference type="RefSeq" id="WP_274658735.1">
    <property type="nucleotide sequence ID" value="NZ_CP101655.1"/>
</dbReference>
<sequence>MLINIFTWLGGDMKMRKKAIRLSVPQACFTWVFSFCAGLLSQTVFAQESTCAFHDVQSTLEVVSCLSEGAVEVLKLAPRNHPTYESDVDRLPTFIVRGNDLNEVKKTVGMSALSSPYNLLVKLPDAEGIMYFDQLPESATKKLARPGWVLIDARDVVYERQGGGEGFELVCSTHEKATGSVYVVVTQCNDFYEEDIGRLKDLLSVIDAHTVR</sequence>
<protein>
    <submittedName>
        <fullName evidence="1">Uncharacterized protein</fullName>
    </submittedName>
</protein>
<proteinExistence type="predicted"/>
<accession>A0ABY7ZC82</accession>
<evidence type="ECO:0000313" key="2">
    <source>
        <dbReference type="Proteomes" id="UP001222282"/>
    </source>
</evidence>
<dbReference type="EMBL" id="CP101655">
    <property type="protein sequence ID" value="WDR37306.1"/>
    <property type="molecule type" value="Genomic_DNA"/>
</dbReference>
<evidence type="ECO:0000313" key="1">
    <source>
        <dbReference type="EMBL" id="WDR37306.1"/>
    </source>
</evidence>
<dbReference type="Proteomes" id="UP001222282">
    <property type="component" value="Chromosome"/>
</dbReference>
<reference evidence="1 2" key="1">
    <citation type="submission" date="2022-07" db="EMBL/GenBank/DDBJ databases">
        <authorList>
            <person name="Abrouk D."/>
            <person name="Moenne-Loccoz Y."/>
            <person name="Todorovic I."/>
            <person name="Raicevic V."/>
            <person name="Jovicic-Petrovic J."/>
        </authorList>
    </citation>
    <scope>NUCLEOTIDE SEQUENCE [LARGE SCALE GENOMIC DNA]</scope>
    <source>
        <strain evidence="2">IT-P374</strain>
    </source>
</reference>
<organism evidence="1 2">
    <name type="scientific">Pseudomonas serboccidentalis</name>
    <dbReference type="NCBI Taxonomy" id="2964670"/>
    <lineage>
        <taxon>Bacteria</taxon>
        <taxon>Pseudomonadati</taxon>
        <taxon>Pseudomonadota</taxon>
        <taxon>Gammaproteobacteria</taxon>
        <taxon>Pseudomonadales</taxon>
        <taxon>Pseudomonadaceae</taxon>
        <taxon>Pseudomonas</taxon>
    </lineage>
</organism>
<keyword evidence="2" id="KW-1185">Reference proteome</keyword>
<name>A0ABY7ZC82_9PSED</name>
<gene>
    <name evidence="1" type="ORF">NN484_06130</name>
</gene>